<dbReference type="Proteomes" id="UP000270866">
    <property type="component" value="Unassembled WGS sequence"/>
</dbReference>
<dbReference type="EMBL" id="MRCU01000018">
    <property type="protein sequence ID" value="RKK07000.1"/>
    <property type="molecule type" value="Genomic_DNA"/>
</dbReference>
<name>A0A3L6MSE5_FUSOX</name>
<reference evidence="1 2" key="1">
    <citation type="journal article" date="2018" name="Sci. Rep.">
        <title>Characterisation of pathogen-specific regions and novel effector candidates in Fusarium oxysporum f. sp. cepae.</title>
        <authorList>
            <person name="Armitage A.D."/>
            <person name="Taylor A."/>
            <person name="Sobczyk M.K."/>
            <person name="Baxter L."/>
            <person name="Greenfield B.P."/>
            <person name="Bates H.J."/>
            <person name="Wilson F."/>
            <person name="Jackson A.C."/>
            <person name="Ott S."/>
            <person name="Harrison R.J."/>
            <person name="Clarkson J.P."/>
        </authorList>
    </citation>
    <scope>NUCLEOTIDE SEQUENCE [LARGE SCALE GENOMIC DNA]</scope>
    <source>
        <strain evidence="1 2">FoC_Fus2</strain>
    </source>
</reference>
<gene>
    <name evidence="1" type="ORF">BFJ65_g18168</name>
</gene>
<comment type="caution">
    <text evidence="1">The sequence shown here is derived from an EMBL/GenBank/DDBJ whole genome shotgun (WGS) entry which is preliminary data.</text>
</comment>
<dbReference type="AlphaFoldDB" id="A0A3L6MSE5"/>
<accession>A0A3L6MSE5</accession>
<dbReference type="InterPro" id="IPR015943">
    <property type="entry name" value="WD40/YVTN_repeat-like_dom_sf"/>
</dbReference>
<evidence type="ECO:0000313" key="1">
    <source>
        <dbReference type="EMBL" id="RKK07000.1"/>
    </source>
</evidence>
<evidence type="ECO:0000313" key="2">
    <source>
        <dbReference type="Proteomes" id="UP000270866"/>
    </source>
</evidence>
<sequence>MIASASWDDEVSLKAQVWVWDPRSGKPMWMPGGQNRVVSAVVFSPDGTLIASASWDTTIWLRER</sequence>
<dbReference type="Gene3D" id="2.130.10.10">
    <property type="entry name" value="YVTN repeat-like/Quinoprotein amine dehydrogenase"/>
    <property type="match status" value="1"/>
</dbReference>
<protein>
    <submittedName>
        <fullName evidence="1">Uncharacterized protein</fullName>
    </submittedName>
</protein>
<organism evidence="1 2">
    <name type="scientific">Fusarium oxysporum f. sp. cepae</name>
    <dbReference type="NCBI Taxonomy" id="396571"/>
    <lineage>
        <taxon>Eukaryota</taxon>
        <taxon>Fungi</taxon>
        <taxon>Dikarya</taxon>
        <taxon>Ascomycota</taxon>
        <taxon>Pezizomycotina</taxon>
        <taxon>Sordariomycetes</taxon>
        <taxon>Hypocreomycetidae</taxon>
        <taxon>Hypocreales</taxon>
        <taxon>Nectriaceae</taxon>
        <taxon>Fusarium</taxon>
        <taxon>Fusarium oxysporum species complex</taxon>
    </lineage>
</organism>
<proteinExistence type="predicted"/>
<dbReference type="InterPro" id="IPR011044">
    <property type="entry name" value="Quino_amine_DH_bsu"/>
</dbReference>
<dbReference type="InterPro" id="IPR001680">
    <property type="entry name" value="WD40_rpt"/>
</dbReference>
<dbReference type="Pfam" id="PF00400">
    <property type="entry name" value="WD40"/>
    <property type="match status" value="1"/>
</dbReference>
<dbReference type="SUPFAM" id="SSF50969">
    <property type="entry name" value="YVTN repeat-like/Quinoprotein amine dehydrogenase"/>
    <property type="match status" value="1"/>
</dbReference>